<name>A0A563DAS8_9FLAO</name>
<evidence type="ECO:0000256" key="1">
    <source>
        <dbReference type="SAM" id="Phobius"/>
    </source>
</evidence>
<evidence type="ECO:0000313" key="3">
    <source>
        <dbReference type="EMBL" id="TWP27325.1"/>
    </source>
</evidence>
<accession>A0A563DAS8</accession>
<evidence type="ECO:0000259" key="2">
    <source>
        <dbReference type="Pfam" id="PF04892"/>
    </source>
</evidence>
<organism evidence="3 4">
    <name type="scientific">Apibacter muscae</name>
    <dbReference type="NCBI Taxonomy" id="2509004"/>
    <lineage>
        <taxon>Bacteria</taxon>
        <taxon>Pseudomonadati</taxon>
        <taxon>Bacteroidota</taxon>
        <taxon>Flavobacteriia</taxon>
        <taxon>Flavobacteriales</taxon>
        <taxon>Weeksellaceae</taxon>
        <taxon>Apibacter</taxon>
    </lineage>
</organism>
<keyword evidence="4" id="KW-1185">Reference proteome</keyword>
<reference evidence="3 4" key="1">
    <citation type="submission" date="2019-02" db="EMBL/GenBank/DDBJ databases">
        <title>Apibacter muscae sp. nov.: a novel member of the house fly microbiota.</title>
        <authorList>
            <person name="Park R."/>
        </authorList>
    </citation>
    <scope>NUCLEOTIDE SEQUENCE [LARGE SCALE GENOMIC DNA]</scope>
    <source>
        <strain evidence="3 4">AL1</strain>
    </source>
</reference>
<comment type="caution">
    <text evidence="3">The sequence shown here is derived from an EMBL/GenBank/DDBJ whole genome shotgun (WGS) entry which is preliminary data.</text>
</comment>
<sequence length="129" mass="15352">MLKNIRVWLHRNQAFLRIVLYSYFLLLTWLLLRGNSQIDNISIKIISTFYNDKVIHTTVFFILFILGRFAYLHKKPIIFLILFSLYGILIEILQEFMKLGRTFEYFDILADFIGCLLGLLIARLIIGFR</sequence>
<feature type="domain" description="VanZ-like" evidence="2">
    <location>
        <begin position="51"/>
        <end position="125"/>
    </location>
</feature>
<keyword evidence="1" id="KW-1133">Transmembrane helix</keyword>
<dbReference type="NCBIfam" id="NF037970">
    <property type="entry name" value="vanZ_1"/>
    <property type="match status" value="1"/>
</dbReference>
<protein>
    <recommendedName>
        <fullName evidence="2">VanZ-like domain-containing protein</fullName>
    </recommendedName>
</protein>
<gene>
    <name evidence="3" type="ORF">ETU09_07730</name>
</gene>
<feature type="transmembrane region" description="Helical" evidence="1">
    <location>
        <begin position="53"/>
        <end position="71"/>
    </location>
</feature>
<keyword evidence="1" id="KW-0472">Membrane</keyword>
<evidence type="ECO:0000313" key="4">
    <source>
        <dbReference type="Proteomes" id="UP000319499"/>
    </source>
</evidence>
<dbReference type="OrthoDB" id="1270731at2"/>
<dbReference type="PANTHER" id="PTHR28008:SF1">
    <property type="entry name" value="DOMAIN PROTEIN, PUTATIVE (AFU_ORTHOLOGUE AFUA_3G10980)-RELATED"/>
    <property type="match status" value="1"/>
</dbReference>
<feature type="transmembrane region" description="Helical" evidence="1">
    <location>
        <begin position="105"/>
        <end position="126"/>
    </location>
</feature>
<proteinExistence type="predicted"/>
<dbReference type="EMBL" id="SELH01000023">
    <property type="protein sequence ID" value="TWP27325.1"/>
    <property type="molecule type" value="Genomic_DNA"/>
</dbReference>
<dbReference type="AlphaFoldDB" id="A0A563DAS8"/>
<feature type="transmembrane region" description="Helical" evidence="1">
    <location>
        <begin position="14"/>
        <end position="32"/>
    </location>
</feature>
<dbReference type="Proteomes" id="UP000319499">
    <property type="component" value="Unassembled WGS sequence"/>
</dbReference>
<dbReference type="Pfam" id="PF04892">
    <property type="entry name" value="VanZ"/>
    <property type="match status" value="1"/>
</dbReference>
<feature type="transmembrane region" description="Helical" evidence="1">
    <location>
        <begin position="77"/>
        <end position="93"/>
    </location>
</feature>
<dbReference type="InterPro" id="IPR006976">
    <property type="entry name" value="VanZ-like"/>
</dbReference>
<dbReference type="PANTHER" id="PTHR28008">
    <property type="entry name" value="DOMAIN PROTEIN, PUTATIVE (AFU_ORTHOLOGUE AFUA_3G10980)-RELATED"/>
    <property type="match status" value="1"/>
</dbReference>
<keyword evidence="1" id="KW-0812">Transmembrane</keyword>
<dbReference type="RefSeq" id="WP_146292930.1">
    <property type="nucleotide sequence ID" value="NZ_SELH01000023.1"/>
</dbReference>